<sequence length="46" mass="5411">MYFYGVFFVWHTSLKRYRVAKKIPHQLETTDLPRHQLAGSSSIIMG</sequence>
<organism evidence="1 2">
    <name type="scientific">Gynuella sunshinyii YC6258</name>
    <dbReference type="NCBI Taxonomy" id="1445510"/>
    <lineage>
        <taxon>Bacteria</taxon>
        <taxon>Pseudomonadati</taxon>
        <taxon>Pseudomonadota</taxon>
        <taxon>Gammaproteobacteria</taxon>
        <taxon>Oceanospirillales</taxon>
        <taxon>Saccharospirillaceae</taxon>
        <taxon>Gynuella</taxon>
    </lineage>
</organism>
<dbReference type="EMBL" id="CP007142">
    <property type="protein sequence ID" value="AJQ92415.1"/>
    <property type="molecule type" value="Genomic_DNA"/>
</dbReference>
<accession>A0A0C5UYN1</accession>
<evidence type="ECO:0000313" key="2">
    <source>
        <dbReference type="Proteomes" id="UP000032266"/>
    </source>
</evidence>
<protein>
    <submittedName>
        <fullName evidence="1">Uncharacterized protein</fullName>
    </submittedName>
</protein>
<keyword evidence="2" id="KW-1185">Reference proteome</keyword>
<proteinExistence type="predicted"/>
<evidence type="ECO:0000313" key="1">
    <source>
        <dbReference type="EMBL" id="AJQ92415.1"/>
    </source>
</evidence>
<dbReference type="KEGG" id="gsn:YC6258_00365"/>
<dbReference type="STRING" id="1445510.YC6258_00365"/>
<dbReference type="HOGENOM" id="CLU_3184271_0_0_6"/>
<dbReference type="Proteomes" id="UP000032266">
    <property type="component" value="Chromosome"/>
</dbReference>
<reference evidence="1 2" key="1">
    <citation type="submission" date="2014-01" db="EMBL/GenBank/DDBJ databases">
        <title>Full genme sequencing of cellulolytic bacterium Gynuella sunshinyii YC6258T gen. nov., sp. nov.</title>
        <authorList>
            <person name="Khan H."/>
            <person name="Chung E.J."/>
            <person name="Chung Y.R."/>
        </authorList>
    </citation>
    <scope>NUCLEOTIDE SEQUENCE [LARGE SCALE GENOMIC DNA]</scope>
    <source>
        <strain evidence="1 2">YC6258</strain>
    </source>
</reference>
<name>A0A0C5UYN1_9GAMM</name>
<gene>
    <name evidence="1" type="ORF">YC6258_00365</name>
</gene>
<dbReference type="AlphaFoldDB" id="A0A0C5UYN1"/>